<dbReference type="Pfam" id="PF13704">
    <property type="entry name" value="Glyco_tranf_2_4"/>
    <property type="match status" value="1"/>
</dbReference>
<keyword evidence="5" id="KW-1185">Reference proteome</keyword>
<proteinExistence type="predicted"/>
<dbReference type="Proteomes" id="UP001062443">
    <property type="component" value="Unassembled WGS sequence"/>
</dbReference>
<evidence type="ECO:0000256" key="3">
    <source>
        <dbReference type="ARBA" id="ARBA00022989"/>
    </source>
</evidence>
<keyword evidence="3" id="KW-1133">Transmembrane helix</keyword>
<evidence type="ECO:0000256" key="1">
    <source>
        <dbReference type="ARBA" id="ARBA00004167"/>
    </source>
</evidence>
<evidence type="ECO:0000313" key="5">
    <source>
        <dbReference type="Proteomes" id="UP001062443"/>
    </source>
</evidence>
<organism evidence="4 5">
    <name type="scientific">Neokomagataea tanensis NBRC 106556</name>
    <dbReference type="NCBI Taxonomy" id="1223519"/>
    <lineage>
        <taxon>Bacteria</taxon>
        <taxon>Pseudomonadati</taxon>
        <taxon>Pseudomonadota</taxon>
        <taxon>Alphaproteobacteria</taxon>
        <taxon>Acetobacterales</taxon>
        <taxon>Acetobacteraceae</taxon>
        <taxon>Neokomagataea</taxon>
    </lineage>
</organism>
<sequence length="510" mass="58265">MSGQFYSNKPEFNALPANVTSAHEWECFVPLAGVPAPEQVKATARLCQKIIDGLTSPASAIDLIKDKNHPTSAILETFLTLLPNNLAEILCWKLLADVSSPTEGWPTQLQNEPWFSEACWALKTRKSTQRRIDKEFDFLGTGYGTTSYRAWSPAHRFLRHARRRIHPTKELALLGTARDEGLYILEWIAHHRCIGVEHIFLYSNNNTDGSDELLKALDTAGIITWFDNSPALDAGKINLQDKAYGHALGIMPEILDYKWTLVVDLDEYVLPSPLWNNDLRPILRMHEAQGADSISFPWQVFYTSQHLTWTDDLLGKRYTHSGPHPLVKSAFLTNRFAFSAAHHPYDYPDETRCWLTADGQEHSHERHSLHHPVHNAVVCHYAVRSLEEYVWKYARGENDGSGVLHHKTFRFNTPDVVTRYPDYYENNTGTPDNRYNNIFPAVENEIRNLLSLPGVRTAKDNIIKNYQKQITPLVKDSVSIVDKREDITFEQKQKWANLVARWSALKASPQ</sequence>
<dbReference type="PANTHER" id="PTHR21461:SF69">
    <property type="entry name" value="GLYCOSYLTRANSFERASE FAMILY 92 PROTEIN"/>
    <property type="match status" value="1"/>
</dbReference>
<gene>
    <name evidence="4" type="ORF">AA106556_1769</name>
</gene>
<name>A0ABQ0QKS6_9PROT</name>
<comment type="caution">
    <text evidence="4">The sequence shown here is derived from an EMBL/GenBank/DDBJ whole genome shotgun (WGS) entry which is preliminary data.</text>
</comment>
<evidence type="ECO:0000256" key="2">
    <source>
        <dbReference type="ARBA" id="ARBA00022692"/>
    </source>
</evidence>
<reference evidence="4" key="1">
    <citation type="submission" date="2013-04" db="EMBL/GenBank/DDBJ databases">
        <title>The genome sequencing project of 58 acetic acid bacteria.</title>
        <authorList>
            <person name="Okamoto-Kainuma A."/>
            <person name="Ishikawa M."/>
            <person name="Umino S."/>
            <person name="Koizumi Y."/>
            <person name="Shiwa Y."/>
            <person name="Yoshikawa H."/>
            <person name="Matsutani M."/>
            <person name="Matsushita K."/>
        </authorList>
    </citation>
    <scope>NUCLEOTIDE SEQUENCE</scope>
    <source>
        <strain evidence="4">NBRC 106556</strain>
    </source>
</reference>
<evidence type="ECO:0000313" key="4">
    <source>
        <dbReference type="EMBL" id="GBR48358.1"/>
    </source>
</evidence>
<dbReference type="EMBL" id="BAQB01000030">
    <property type="protein sequence ID" value="GBR48358.1"/>
    <property type="molecule type" value="Genomic_DNA"/>
</dbReference>
<protein>
    <recommendedName>
        <fullName evidence="6">Glycosyltransferase family 2 protein</fullName>
    </recommendedName>
</protein>
<evidence type="ECO:0008006" key="6">
    <source>
        <dbReference type="Google" id="ProtNLM"/>
    </source>
</evidence>
<accession>A0ABQ0QKS6</accession>
<keyword evidence="3" id="KW-0472">Membrane</keyword>
<keyword evidence="2" id="KW-0812">Transmembrane</keyword>
<dbReference type="PANTHER" id="PTHR21461">
    <property type="entry name" value="GLYCOSYLTRANSFERASE FAMILY 92 PROTEIN"/>
    <property type="match status" value="1"/>
</dbReference>
<comment type="subcellular location">
    <subcellularLocation>
        <location evidence="1">Membrane</location>
        <topology evidence="1">Single-pass membrane protein</topology>
    </subcellularLocation>
</comment>